<evidence type="ECO:0000313" key="2">
    <source>
        <dbReference type="EMBL" id="KAK1289784.1"/>
    </source>
</evidence>
<feature type="region of interest" description="Disordered" evidence="1">
    <location>
        <begin position="1"/>
        <end position="30"/>
    </location>
</feature>
<dbReference type="AlphaFoldDB" id="A0AAV9CMF8"/>
<comment type="caution">
    <text evidence="2">The sequence shown here is derived from an EMBL/GenBank/DDBJ whole genome shotgun (WGS) entry which is preliminary data.</text>
</comment>
<organism evidence="2 3">
    <name type="scientific">Acorus calamus</name>
    <name type="common">Sweet flag</name>
    <dbReference type="NCBI Taxonomy" id="4465"/>
    <lineage>
        <taxon>Eukaryota</taxon>
        <taxon>Viridiplantae</taxon>
        <taxon>Streptophyta</taxon>
        <taxon>Embryophyta</taxon>
        <taxon>Tracheophyta</taxon>
        <taxon>Spermatophyta</taxon>
        <taxon>Magnoliopsida</taxon>
        <taxon>Liliopsida</taxon>
        <taxon>Acoraceae</taxon>
        <taxon>Acorus</taxon>
    </lineage>
</organism>
<protein>
    <submittedName>
        <fullName evidence="2">Uncharacterized protein</fullName>
    </submittedName>
</protein>
<feature type="compositionally biased region" description="Polar residues" evidence="1">
    <location>
        <begin position="8"/>
        <end position="17"/>
    </location>
</feature>
<reference evidence="2" key="2">
    <citation type="submission" date="2023-06" db="EMBL/GenBank/DDBJ databases">
        <authorList>
            <person name="Ma L."/>
            <person name="Liu K.-W."/>
            <person name="Li Z."/>
            <person name="Hsiao Y.-Y."/>
            <person name="Qi Y."/>
            <person name="Fu T."/>
            <person name="Tang G."/>
            <person name="Zhang D."/>
            <person name="Sun W.-H."/>
            <person name="Liu D.-K."/>
            <person name="Li Y."/>
            <person name="Chen G.-Z."/>
            <person name="Liu X.-D."/>
            <person name="Liao X.-Y."/>
            <person name="Jiang Y.-T."/>
            <person name="Yu X."/>
            <person name="Hao Y."/>
            <person name="Huang J."/>
            <person name="Zhao X.-W."/>
            <person name="Ke S."/>
            <person name="Chen Y.-Y."/>
            <person name="Wu W.-L."/>
            <person name="Hsu J.-L."/>
            <person name="Lin Y.-F."/>
            <person name="Huang M.-D."/>
            <person name="Li C.-Y."/>
            <person name="Huang L."/>
            <person name="Wang Z.-W."/>
            <person name="Zhao X."/>
            <person name="Zhong W.-Y."/>
            <person name="Peng D.-H."/>
            <person name="Ahmad S."/>
            <person name="Lan S."/>
            <person name="Zhang J.-S."/>
            <person name="Tsai W.-C."/>
            <person name="Van De Peer Y."/>
            <person name="Liu Z.-J."/>
        </authorList>
    </citation>
    <scope>NUCLEOTIDE SEQUENCE</scope>
    <source>
        <strain evidence="2">CP</strain>
        <tissue evidence="2">Leaves</tissue>
    </source>
</reference>
<sequence>MEMVSFRILSNDQNSSRGADGESGRRTDQSEVDMFFLDKRAWETKIAVAGVPTFQEDATVEPLDAGAPRGPGATVIWTLVSPPWDPRLEEEEEAEGVRLVL</sequence>
<gene>
    <name evidence="2" type="ORF">QJS10_CPB18g01769</name>
</gene>
<keyword evidence="3" id="KW-1185">Reference proteome</keyword>
<reference evidence="2" key="1">
    <citation type="journal article" date="2023" name="Nat. Commun.">
        <title>Diploid and tetraploid genomes of Acorus and the evolution of monocots.</title>
        <authorList>
            <person name="Ma L."/>
            <person name="Liu K.W."/>
            <person name="Li Z."/>
            <person name="Hsiao Y.Y."/>
            <person name="Qi Y."/>
            <person name="Fu T."/>
            <person name="Tang G.D."/>
            <person name="Zhang D."/>
            <person name="Sun W.H."/>
            <person name="Liu D.K."/>
            <person name="Li Y."/>
            <person name="Chen G.Z."/>
            <person name="Liu X.D."/>
            <person name="Liao X.Y."/>
            <person name="Jiang Y.T."/>
            <person name="Yu X."/>
            <person name="Hao Y."/>
            <person name="Huang J."/>
            <person name="Zhao X.W."/>
            <person name="Ke S."/>
            <person name="Chen Y.Y."/>
            <person name="Wu W.L."/>
            <person name="Hsu J.L."/>
            <person name="Lin Y.F."/>
            <person name="Huang M.D."/>
            <person name="Li C.Y."/>
            <person name="Huang L."/>
            <person name="Wang Z.W."/>
            <person name="Zhao X."/>
            <person name="Zhong W.Y."/>
            <person name="Peng D.H."/>
            <person name="Ahmad S."/>
            <person name="Lan S."/>
            <person name="Zhang J.S."/>
            <person name="Tsai W.C."/>
            <person name="Van de Peer Y."/>
            <person name="Liu Z.J."/>
        </authorList>
    </citation>
    <scope>NUCLEOTIDE SEQUENCE</scope>
    <source>
        <strain evidence="2">CP</strain>
    </source>
</reference>
<evidence type="ECO:0000256" key="1">
    <source>
        <dbReference type="SAM" id="MobiDB-lite"/>
    </source>
</evidence>
<dbReference type="EMBL" id="JAUJYO010000018">
    <property type="protein sequence ID" value="KAK1289784.1"/>
    <property type="molecule type" value="Genomic_DNA"/>
</dbReference>
<accession>A0AAV9CMF8</accession>
<feature type="compositionally biased region" description="Basic and acidic residues" evidence="1">
    <location>
        <begin position="19"/>
        <end position="29"/>
    </location>
</feature>
<evidence type="ECO:0000313" key="3">
    <source>
        <dbReference type="Proteomes" id="UP001180020"/>
    </source>
</evidence>
<name>A0AAV9CMF8_ACOCL</name>
<proteinExistence type="predicted"/>
<dbReference type="Proteomes" id="UP001180020">
    <property type="component" value="Unassembled WGS sequence"/>
</dbReference>